<keyword evidence="1" id="KW-0233">DNA recombination</keyword>
<evidence type="ECO:0000256" key="2">
    <source>
        <dbReference type="SAM" id="MobiDB-lite"/>
    </source>
</evidence>
<dbReference type="GO" id="GO:0015074">
    <property type="term" value="P:DNA integration"/>
    <property type="evidence" value="ECO:0007669"/>
    <property type="project" value="InterPro"/>
</dbReference>
<dbReference type="AlphaFoldDB" id="A0A0P1AWG5"/>
<keyword evidence="4" id="KW-1185">Reference proteome</keyword>
<dbReference type="InterPro" id="IPR011010">
    <property type="entry name" value="DNA_brk_join_enz"/>
</dbReference>
<dbReference type="SUPFAM" id="SSF56349">
    <property type="entry name" value="DNA breaking-rejoining enzymes"/>
    <property type="match status" value="1"/>
</dbReference>
<dbReference type="RefSeq" id="XP_024583081.1">
    <property type="nucleotide sequence ID" value="XM_024717598.1"/>
</dbReference>
<evidence type="ECO:0000313" key="3">
    <source>
        <dbReference type="EMBL" id="CEG46712.1"/>
    </source>
</evidence>
<name>A0A0P1AWG5_PLAHL</name>
<dbReference type="PANTHER" id="PTHR34605:SF4">
    <property type="entry name" value="DNA ADENINE METHYLTRANSFERASE"/>
    <property type="match status" value="1"/>
</dbReference>
<evidence type="ECO:0000256" key="1">
    <source>
        <dbReference type="ARBA" id="ARBA00023172"/>
    </source>
</evidence>
<feature type="compositionally biased region" description="Basic and acidic residues" evidence="2">
    <location>
        <begin position="491"/>
        <end position="502"/>
    </location>
</feature>
<dbReference type="Proteomes" id="UP000054928">
    <property type="component" value="Unassembled WGS sequence"/>
</dbReference>
<feature type="region of interest" description="Disordered" evidence="2">
    <location>
        <begin position="490"/>
        <end position="509"/>
    </location>
</feature>
<dbReference type="GeneID" id="36398450"/>
<dbReference type="GO" id="GO:0006310">
    <property type="term" value="P:DNA recombination"/>
    <property type="evidence" value="ECO:0007669"/>
    <property type="project" value="UniProtKB-KW"/>
</dbReference>
<dbReference type="EMBL" id="CCYD01002220">
    <property type="protein sequence ID" value="CEG46712.1"/>
    <property type="molecule type" value="Genomic_DNA"/>
</dbReference>
<dbReference type="OMA" id="WHEYRIG"/>
<dbReference type="OrthoDB" id="118114at2759"/>
<dbReference type="InterPro" id="IPR052925">
    <property type="entry name" value="Phage_Integrase-like_Recomb"/>
</dbReference>
<dbReference type="GO" id="GO:0003677">
    <property type="term" value="F:DNA binding"/>
    <property type="evidence" value="ECO:0007669"/>
    <property type="project" value="InterPro"/>
</dbReference>
<accession>A0A0P1AWG5</accession>
<dbReference type="PANTHER" id="PTHR34605">
    <property type="entry name" value="PHAGE_INTEGRASE DOMAIN-CONTAINING PROTEIN"/>
    <property type="match status" value="1"/>
</dbReference>
<sequence length="528" mass="58953">MCAYGAEDPTDKMKPIHARSSTIMNAKKSLSAFMPRKSVPWDPIRQEGNPTRSDSVNMLIKQIKKAEVRKEGVASSARRPLEYMEFLSLLSTIRESNEKTETMRMVCSVFTLQWHLITRIDDMMKLRFDNLAPNIQHSGTLQCQMRWSKNISEERDAPEQILLGSMDPSICPLLNFAVYLEVNAHAPQSAFCFGNPDVGDRVVRRVLKSAFASKRFKSERTGLLGTHSLRKGATTYAMRSGVSKDYVDRRGRWRYRKSTVDIYIHNTQPYPDTVVASTLAGPLGPCLYALKDGMRCVSTSLLVDCIAPTIKQVLGESVSRTLALPLLWVSLSPETYRGAGGDPDVNLVERIGFHVAGDGAQLQLIEIREVDDATMNSAGSGHGSISADGQRKEFAALHAHLFGLYRKVDEVMHELLRLRNDFQHMDHRNQANLRRIALQPVVRTVASIPTATPSASRAPDSHHTAARLCKRPRDLFELWHEYEFGCGGSKPAKEFTSKERGAENPSSVDVKHSGMSLVNLFVRATPVM</sequence>
<organism evidence="3 4">
    <name type="scientific">Plasmopara halstedii</name>
    <name type="common">Downy mildew of sunflower</name>
    <dbReference type="NCBI Taxonomy" id="4781"/>
    <lineage>
        <taxon>Eukaryota</taxon>
        <taxon>Sar</taxon>
        <taxon>Stramenopiles</taxon>
        <taxon>Oomycota</taxon>
        <taxon>Peronosporomycetes</taxon>
        <taxon>Peronosporales</taxon>
        <taxon>Peronosporaceae</taxon>
        <taxon>Plasmopara</taxon>
    </lineage>
</organism>
<dbReference type="InterPro" id="IPR013762">
    <property type="entry name" value="Integrase-like_cat_sf"/>
</dbReference>
<dbReference type="Gene3D" id="1.10.443.10">
    <property type="entry name" value="Intergrase catalytic core"/>
    <property type="match status" value="1"/>
</dbReference>
<proteinExistence type="predicted"/>
<protein>
    <submittedName>
        <fullName evidence="3">Integrase-like, catalytic core</fullName>
    </submittedName>
</protein>
<evidence type="ECO:0000313" key="4">
    <source>
        <dbReference type="Proteomes" id="UP000054928"/>
    </source>
</evidence>
<reference evidence="4" key="1">
    <citation type="submission" date="2014-09" db="EMBL/GenBank/DDBJ databases">
        <authorList>
            <person name="Sharma Rahul"/>
            <person name="Thines Marco"/>
        </authorList>
    </citation>
    <scope>NUCLEOTIDE SEQUENCE [LARGE SCALE GENOMIC DNA]</scope>
</reference>